<feature type="transmembrane region" description="Helical" evidence="6">
    <location>
        <begin position="306"/>
        <end position="326"/>
    </location>
</feature>
<feature type="transmembrane region" description="Helical" evidence="6">
    <location>
        <begin position="282"/>
        <end position="300"/>
    </location>
</feature>
<keyword evidence="4 6" id="KW-1133">Transmembrane helix</keyword>
<dbReference type="Proteomes" id="UP000184211">
    <property type="component" value="Unassembled WGS sequence"/>
</dbReference>
<keyword evidence="2" id="KW-1003">Cell membrane</keyword>
<protein>
    <submittedName>
        <fullName evidence="7">Lipopolysaccharide export system permease protein</fullName>
    </submittedName>
</protein>
<dbReference type="GO" id="GO:0055085">
    <property type="term" value="P:transmembrane transport"/>
    <property type="evidence" value="ECO:0007669"/>
    <property type="project" value="InterPro"/>
</dbReference>
<feature type="transmembrane region" description="Helical" evidence="6">
    <location>
        <begin position="99"/>
        <end position="121"/>
    </location>
</feature>
<feature type="transmembrane region" description="Helical" evidence="6">
    <location>
        <begin position="12"/>
        <end position="32"/>
    </location>
</feature>
<dbReference type="GO" id="GO:0015920">
    <property type="term" value="P:lipopolysaccharide transport"/>
    <property type="evidence" value="ECO:0007669"/>
    <property type="project" value="TreeGrafter"/>
</dbReference>
<keyword evidence="8" id="KW-1185">Reference proteome</keyword>
<keyword evidence="5 6" id="KW-0472">Membrane</keyword>
<evidence type="ECO:0000313" key="7">
    <source>
        <dbReference type="EMBL" id="SHG31561.1"/>
    </source>
</evidence>
<proteinExistence type="predicted"/>
<dbReference type="EMBL" id="FQWM01000001">
    <property type="protein sequence ID" value="SHG31561.1"/>
    <property type="molecule type" value="Genomic_DNA"/>
</dbReference>
<dbReference type="GO" id="GO:0043190">
    <property type="term" value="C:ATP-binding cassette (ABC) transporter complex"/>
    <property type="evidence" value="ECO:0007669"/>
    <property type="project" value="InterPro"/>
</dbReference>
<dbReference type="STRING" id="870908.SAMN04488044_0440"/>
<evidence type="ECO:0000256" key="6">
    <source>
        <dbReference type="SAM" id="Phobius"/>
    </source>
</evidence>
<evidence type="ECO:0000256" key="2">
    <source>
        <dbReference type="ARBA" id="ARBA00022475"/>
    </source>
</evidence>
<organism evidence="7 8">
    <name type="scientific">Cognatishimia maritima</name>
    <dbReference type="NCBI Taxonomy" id="870908"/>
    <lineage>
        <taxon>Bacteria</taxon>
        <taxon>Pseudomonadati</taxon>
        <taxon>Pseudomonadota</taxon>
        <taxon>Alphaproteobacteria</taxon>
        <taxon>Rhodobacterales</taxon>
        <taxon>Paracoccaceae</taxon>
        <taxon>Cognatishimia</taxon>
    </lineage>
</organism>
<evidence type="ECO:0000256" key="3">
    <source>
        <dbReference type="ARBA" id="ARBA00022692"/>
    </source>
</evidence>
<feature type="transmembrane region" description="Helical" evidence="6">
    <location>
        <begin position="338"/>
        <end position="360"/>
    </location>
</feature>
<feature type="transmembrane region" description="Helical" evidence="6">
    <location>
        <begin position="60"/>
        <end position="79"/>
    </location>
</feature>
<keyword evidence="3 6" id="KW-0812">Transmembrane</keyword>
<evidence type="ECO:0000256" key="5">
    <source>
        <dbReference type="ARBA" id="ARBA00023136"/>
    </source>
</evidence>
<accession>A0A1M5ITH6</accession>
<dbReference type="AlphaFoldDB" id="A0A1M5ITH6"/>
<sequence>MTLYLYFARKFLWLFLALTGVFIALLLLFDLVEHLRKFDVAKVGYVNIFQLMLLNVPKEIYQILPLVMILSALALFLSLARSSELVVTRASGRSALVSLLSPVTVALLIGVIGVSTFNPIVAATTKRYEDMSATIKQGGSNTLTFSRDGIWLRQGGETGQTVIYAQGANHDATALREATFVTYETDLGPVRRIQAVSATLDQGVWRLTNAKIWPLEQGTNSEANAVTRAFFDLPTTLTAEQIRDGFGKPRTVSVWELPRLIRQLEEAGFSARRHTMWLHMELAQPLFLIAMVLVSAAFTMRHTRMGRTGTAALLAIMSGFGLYYIRNFAQILGENGQIPIELAAWAPPVASVFLALGLLLHMEDG</sequence>
<dbReference type="PANTHER" id="PTHR33529:SF2">
    <property type="entry name" value="LIPOPOLYSACCHARIDE EXPORT SYSTEM PERMEASE PROTEIN LPTG"/>
    <property type="match status" value="1"/>
</dbReference>
<dbReference type="RefSeq" id="WP_072789798.1">
    <property type="nucleotide sequence ID" value="NZ_FQWM01000001.1"/>
</dbReference>
<dbReference type="InterPro" id="IPR030923">
    <property type="entry name" value="LptG"/>
</dbReference>
<name>A0A1M5ITH6_9RHOB</name>
<dbReference type="PANTHER" id="PTHR33529">
    <property type="entry name" value="SLR0882 PROTEIN-RELATED"/>
    <property type="match status" value="1"/>
</dbReference>
<dbReference type="InterPro" id="IPR005495">
    <property type="entry name" value="LptG/LptF_permease"/>
</dbReference>
<evidence type="ECO:0000313" key="8">
    <source>
        <dbReference type="Proteomes" id="UP000184211"/>
    </source>
</evidence>
<dbReference type="Pfam" id="PF03739">
    <property type="entry name" value="LptF_LptG"/>
    <property type="match status" value="1"/>
</dbReference>
<evidence type="ECO:0000256" key="4">
    <source>
        <dbReference type="ARBA" id="ARBA00022989"/>
    </source>
</evidence>
<dbReference type="OrthoDB" id="9798468at2"/>
<evidence type="ECO:0000256" key="1">
    <source>
        <dbReference type="ARBA" id="ARBA00004651"/>
    </source>
</evidence>
<dbReference type="NCBIfam" id="TIGR04408">
    <property type="entry name" value="LptG_lptG"/>
    <property type="match status" value="1"/>
</dbReference>
<gene>
    <name evidence="7" type="ORF">SAMN04488044_0440</name>
</gene>
<comment type="subcellular location">
    <subcellularLocation>
        <location evidence="1">Cell membrane</location>
        <topology evidence="1">Multi-pass membrane protein</topology>
    </subcellularLocation>
</comment>
<reference evidence="8" key="1">
    <citation type="submission" date="2016-11" db="EMBL/GenBank/DDBJ databases">
        <authorList>
            <person name="Varghese N."/>
            <person name="Submissions S."/>
        </authorList>
    </citation>
    <scope>NUCLEOTIDE SEQUENCE [LARGE SCALE GENOMIC DNA]</scope>
    <source>
        <strain evidence="8">DSM 28223</strain>
    </source>
</reference>